<accession>A0ABS2EBK0</accession>
<proteinExistence type="predicted"/>
<organism evidence="2 3">
    <name type="scientific">Faecalicatena fissicatena</name>
    <dbReference type="NCBI Taxonomy" id="290055"/>
    <lineage>
        <taxon>Bacteria</taxon>
        <taxon>Bacillati</taxon>
        <taxon>Bacillota</taxon>
        <taxon>Clostridia</taxon>
        <taxon>Lachnospirales</taxon>
        <taxon>Lachnospiraceae</taxon>
        <taxon>Faecalicatena</taxon>
    </lineage>
</organism>
<dbReference type="PROSITE" id="PS51257">
    <property type="entry name" value="PROKAR_LIPOPROTEIN"/>
    <property type="match status" value="1"/>
</dbReference>
<feature type="signal peptide" evidence="1">
    <location>
        <begin position="1"/>
        <end position="24"/>
    </location>
</feature>
<evidence type="ECO:0000256" key="1">
    <source>
        <dbReference type="SAM" id="SignalP"/>
    </source>
</evidence>
<evidence type="ECO:0008006" key="4">
    <source>
        <dbReference type="Google" id="ProtNLM"/>
    </source>
</evidence>
<comment type="caution">
    <text evidence="2">The sequence shown here is derived from an EMBL/GenBank/DDBJ whole genome shotgun (WGS) entry which is preliminary data.</text>
</comment>
<keyword evidence="1" id="KW-0732">Signal</keyword>
<keyword evidence="3" id="KW-1185">Reference proteome</keyword>
<reference evidence="2 3" key="1">
    <citation type="journal article" date="2021" name="Sci. Rep.">
        <title>The distribution of antibiotic resistance genes in chicken gut microbiota commensals.</title>
        <authorList>
            <person name="Juricova H."/>
            <person name="Matiasovicova J."/>
            <person name="Kubasova T."/>
            <person name="Cejkova D."/>
            <person name="Rychlik I."/>
        </authorList>
    </citation>
    <scope>NUCLEOTIDE SEQUENCE [LARGE SCALE GENOMIC DNA]</scope>
    <source>
        <strain evidence="2 3">An773</strain>
    </source>
</reference>
<protein>
    <recommendedName>
        <fullName evidence="4">Lipoprotein</fullName>
    </recommendedName>
</protein>
<name>A0ABS2EBK0_9FIRM</name>
<sequence>MKMKKSFLRAVSLLLIVLALTACGGSGENENDAEKVDDGYQGRDTKGYGHMYDHMPDSNVSYSEEDTEHIRQSINAWAEGVLLSGSDVDEETRQMTEQGLYECIVSEDDLERVKEDRKVFYSGNVQVSQTNTEVTRAVRTRYDKKDVGEVDCTVTFEGLRDGQPFVRIYSLTLVISYENQSASVYEIGEIDWK</sequence>
<gene>
    <name evidence="2" type="ORF">H7U36_13010</name>
</gene>
<evidence type="ECO:0000313" key="2">
    <source>
        <dbReference type="EMBL" id="MBM6739005.1"/>
    </source>
</evidence>
<evidence type="ECO:0000313" key="3">
    <source>
        <dbReference type="Proteomes" id="UP000716906"/>
    </source>
</evidence>
<dbReference type="Proteomes" id="UP000716906">
    <property type="component" value="Unassembled WGS sequence"/>
</dbReference>
<feature type="chain" id="PRO_5047014830" description="Lipoprotein" evidence="1">
    <location>
        <begin position="25"/>
        <end position="193"/>
    </location>
</feature>
<dbReference type="EMBL" id="JACLYY010000014">
    <property type="protein sequence ID" value="MBM6739005.1"/>
    <property type="molecule type" value="Genomic_DNA"/>
</dbReference>